<evidence type="ECO:0000256" key="1">
    <source>
        <dbReference type="SAM" id="MobiDB-lite"/>
    </source>
</evidence>
<protein>
    <submittedName>
        <fullName evidence="3">Uncharacterized protein</fullName>
    </submittedName>
</protein>
<feature type="compositionally biased region" description="Basic and acidic residues" evidence="1">
    <location>
        <begin position="121"/>
        <end position="138"/>
    </location>
</feature>
<sequence length="151" mass="17176">MRFKSRFNPVGGVTDLLTYIRQPTPHRWPILFASCLMTFGLLFWVTKESVFVPPEPPKVVYISTFAEGRSDEEIRQSNVENQKRKEEREAELAELRQKKVDAYKALGRATGLDVDSMAKQAEAENAREAAAREARQKELYQAGTTLGDKPE</sequence>
<feature type="region of interest" description="Disordered" evidence="1">
    <location>
        <begin position="114"/>
        <end position="151"/>
    </location>
</feature>
<gene>
    <name evidence="3" type="ORF">HQR01_02950</name>
</gene>
<keyword evidence="4" id="KW-1185">Reference proteome</keyword>
<keyword evidence="2" id="KW-1133">Transmembrane helix</keyword>
<evidence type="ECO:0000256" key="2">
    <source>
        <dbReference type="SAM" id="Phobius"/>
    </source>
</evidence>
<keyword evidence="2" id="KW-0472">Membrane</keyword>
<dbReference type="Proteomes" id="UP000504693">
    <property type="component" value="Chromosome"/>
</dbReference>
<reference evidence="3 4" key="1">
    <citation type="submission" date="2020-05" db="EMBL/GenBank/DDBJ databases">
        <title>Erythrobacter mangrovi sp. nov., isolated from rhizosphere soil of mangrove plant (Kandelia candel).</title>
        <authorList>
            <person name="Ye Y.H."/>
        </authorList>
    </citation>
    <scope>NUCLEOTIDE SEQUENCE [LARGE SCALE GENOMIC DNA]</scope>
    <source>
        <strain evidence="3 4">EB310</strain>
    </source>
</reference>
<dbReference type="EMBL" id="CP053921">
    <property type="protein sequence ID" value="QKG70407.1"/>
    <property type="molecule type" value="Genomic_DNA"/>
</dbReference>
<evidence type="ECO:0000313" key="3">
    <source>
        <dbReference type="EMBL" id="QKG70407.1"/>
    </source>
</evidence>
<dbReference type="RefSeq" id="WP_173212417.1">
    <property type="nucleotide sequence ID" value="NZ_CP053921.1"/>
</dbReference>
<keyword evidence="2" id="KW-0812">Transmembrane</keyword>
<feature type="transmembrane region" description="Helical" evidence="2">
    <location>
        <begin position="28"/>
        <end position="46"/>
    </location>
</feature>
<evidence type="ECO:0000313" key="4">
    <source>
        <dbReference type="Proteomes" id="UP000504693"/>
    </source>
</evidence>
<organism evidence="3 4">
    <name type="scientific">Erythrobacter mangrovi</name>
    <dbReference type="NCBI Taxonomy" id="2739433"/>
    <lineage>
        <taxon>Bacteria</taxon>
        <taxon>Pseudomonadati</taxon>
        <taxon>Pseudomonadota</taxon>
        <taxon>Alphaproteobacteria</taxon>
        <taxon>Sphingomonadales</taxon>
        <taxon>Erythrobacteraceae</taxon>
        <taxon>Erythrobacter/Porphyrobacter group</taxon>
        <taxon>Erythrobacter</taxon>
    </lineage>
</organism>
<dbReference type="KEGG" id="emv:HQR01_02950"/>
<accession>A0A7D4BT67</accession>
<name>A0A7D4BT67_9SPHN</name>
<dbReference type="AlphaFoldDB" id="A0A7D4BT67"/>
<proteinExistence type="predicted"/>